<evidence type="ECO:0000256" key="1">
    <source>
        <dbReference type="ARBA" id="ARBA00005384"/>
    </source>
</evidence>
<keyword evidence="8" id="KW-1185">Reference proteome</keyword>
<dbReference type="EMBL" id="JAVIIP010000007">
    <property type="protein sequence ID" value="MDX8538929.1"/>
    <property type="molecule type" value="Genomic_DNA"/>
</dbReference>
<dbReference type="InterPro" id="IPR015421">
    <property type="entry name" value="PyrdxlP-dep_Trfase_major"/>
</dbReference>
<dbReference type="RefSeq" id="WP_320320736.1">
    <property type="nucleotide sequence ID" value="NZ_JAVIIP010000007.1"/>
</dbReference>
<evidence type="ECO:0000313" key="8">
    <source>
        <dbReference type="Proteomes" id="UP001276564"/>
    </source>
</evidence>
<dbReference type="CDD" id="cd00609">
    <property type="entry name" value="AAT_like"/>
    <property type="match status" value="1"/>
</dbReference>
<sequence length="501" mass="53725">MAKLLALQATMPQVWLGGNIQFRRFSVVQLEKDGVARRIIAAIKAQVHSGAYRPGDRLPSTRVFAAEWGASRTTVTAAYSQLDAEGYLIIRPGARAIVASGLEAPSMETPLATAQPRNLSAFARRLVALPAPAEMQPAKLADFRYGDLSGADFPVLAWRRASNKAILRRPARLRYGDPQGSLDARGALQGYLWRARGINCTPDQIVIVNGSQQGLDLCARLLLDPGDPFVIENPGYLLARNAFAAAGGIAVPVAVDADGLRTDALPPARLACVTPSHQFPLGSVLSATRRRALLAWAKATGAYIVEDDYDGEYRHDISPIPPLQALDPDAVIYIGTLSKTLSPTLRLGYLVVPASLTRAFSEAKRLTDRHAPMLEQDILGDLLASGAYERHVRSIRRKNAERREALLQALSEHLGAGVSVAGADTGLHVVAWMNGIDADREPAVIAAARAAGIGLYPVSPLYDPTEPRPETAGFILGYAGLDVEALRRGVAMLATVLAAHR</sequence>
<dbReference type="InterPro" id="IPR036390">
    <property type="entry name" value="WH_DNA-bd_sf"/>
</dbReference>
<dbReference type="Pfam" id="PF00392">
    <property type="entry name" value="GntR"/>
    <property type="match status" value="1"/>
</dbReference>
<dbReference type="InterPro" id="IPR051446">
    <property type="entry name" value="HTH_trans_reg/aminotransferase"/>
</dbReference>
<dbReference type="PRINTS" id="PR00035">
    <property type="entry name" value="HTHGNTR"/>
</dbReference>
<feature type="domain" description="HTH gntR-type" evidence="6">
    <location>
        <begin position="33"/>
        <end position="101"/>
    </location>
</feature>
<keyword evidence="3" id="KW-0805">Transcription regulation</keyword>
<comment type="caution">
    <text evidence="7">The sequence shown here is derived from an EMBL/GenBank/DDBJ whole genome shotgun (WGS) entry which is preliminary data.</text>
</comment>
<dbReference type="SUPFAM" id="SSF53383">
    <property type="entry name" value="PLP-dependent transferases"/>
    <property type="match status" value="1"/>
</dbReference>
<dbReference type="PANTHER" id="PTHR46577:SF1">
    <property type="entry name" value="HTH-TYPE TRANSCRIPTIONAL REGULATORY PROTEIN GABR"/>
    <property type="match status" value="1"/>
</dbReference>
<dbReference type="InterPro" id="IPR000524">
    <property type="entry name" value="Tscrpt_reg_HTH_GntR"/>
</dbReference>
<dbReference type="InterPro" id="IPR004839">
    <property type="entry name" value="Aminotransferase_I/II_large"/>
</dbReference>
<evidence type="ECO:0000313" key="7">
    <source>
        <dbReference type="EMBL" id="MDX8538929.1"/>
    </source>
</evidence>
<protein>
    <submittedName>
        <fullName evidence="7">PLP-dependent aminotransferase family protein</fullName>
    </submittedName>
</protein>
<dbReference type="CDD" id="cd07377">
    <property type="entry name" value="WHTH_GntR"/>
    <property type="match status" value="1"/>
</dbReference>
<proteinExistence type="inferred from homology"/>
<dbReference type="Gene3D" id="3.40.640.10">
    <property type="entry name" value="Type I PLP-dependent aspartate aminotransferase-like (Major domain)"/>
    <property type="match status" value="1"/>
</dbReference>
<evidence type="ECO:0000256" key="3">
    <source>
        <dbReference type="ARBA" id="ARBA00023015"/>
    </source>
</evidence>
<dbReference type="Gene3D" id="1.10.10.10">
    <property type="entry name" value="Winged helix-like DNA-binding domain superfamily/Winged helix DNA-binding domain"/>
    <property type="match status" value="1"/>
</dbReference>
<keyword evidence="4" id="KW-0238">DNA-binding</keyword>
<organism evidence="7 8">
    <name type="scientific">Mesorhizobium abyssinicae</name>
    <dbReference type="NCBI Taxonomy" id="1209958"/>
    <lineage>
        <taxon>Bacteria</taxon>
        <taxon>Pseudomonadati</taxon>
        <taxon>Pseudomonadota</taxon>
        <taxon>Alphaproteobacteria</taxon>
        <taxon>Hyphomicrobiales</taxon>
        <taxon>Phyllobacteriaceae</taxon>
        <taxon>Mesorhizobium</taxon>
    </lineage>
</organism>
<comment type="similarity">
    <text evidence="1">In the C-terminal section; belongs to the class-I pyridoxal-phosphate-dependent aminotransferase family.</text>
</comment>
<gene>
    <name evidence="7" type="ORF">RFM23_15005</name>
</gene>
<dbReference type="PANTHER" id="PTHR46577">
    <property type="entry name" value="HTH-TYPE TRANSCRIPTIONAL REGULATORY PROTEIN GABR"/>
    <property type="match status" value="1"/>
</dbReference>
<keyword evidence="2" id="KW-0663">Pyridoxal phosphate</keyword>
<dbReference type="Proteomes" id="UP001276564">
    <property type="component" value="Unassembled WGS sequence"/>
</dbReference>
<name>A0ABU5ANQ5_9HYPH</name>
<dbReference type="InterPro" id="IPR036388">
    <property type="entry name" value="WH-like_DNA-bd_sf"/>
</dbReference>
<dbReference type="GO" id="GO:0008483">
    <property type="term" value="F:transaminase activity"/>
    <property type="evidence" value="ECO:0007669"/>
    <property type="project" value="UniProtKB-KW"/>
</dbReference>
<keyword evidence="7" id="KW-0808">Transferase</keyword>
<dbReference type="Pfam" id="PF00155">
    <property type="entry name" value="Aminotran_1_2"/>
    <property type="match status" value="1"/>
</dbReference>
<dbReference type="SUPFAM" id="SSF46785">
    <property type="entry name" value="Winged helix' DNA-binding domain"/>
    <property type="match status" value="1"/>
</dbReference>
<accession>A0ABU5ANQ5</accession>
<dbReference type="SMART" id="SM00345">
    <property type="entry name" value="HTH_GNTR"/>
    <property type="match status" value="1"/>
</dbReference>
<dbReference type="InterPro" id="IPR015424">
    <property type="entry name" value="PyrdxlP-dep_Trfase"/>
</dbReference>
<dbReference type="PROSITE" id="PS50949">
    <property type="entry name" value="HTH_GNTR"/>
    <property type="match status" value="1"/>
</dbReference>
<evidence type="ECO:0000259" key="6">
    <source>
        <dbReference type="PROSITE" id="PS50949"/>
    </source>
</evidence>
<evidence type="ECO:0000256" key="5">
    <source>
        <dbReference type="ARBA" id="ARBA00023163"/>
    </source>
</evidence>
<evidence type="ECO:0000256" key="2">
    <source>
        <dbReference type="ARBA" id="ARBA00022898"/>
    </source>
</evidence>
<evidence type="ECO:0000256" key="4">
    <source>
        <dbReference type="ARBA" id="ARBA00023125"/>
    </source>
</evidence>
<keyword evidence="5" id="KW-0804">Transcription</keyword>
<reference evidence="7 8" key="1">
    <citation type="submission" date="2023-08" db="EMBL/GenBank/DDBJ databases">
        <title>Implementing the SeqCode for naming new Mesorhizobium species isolated from Vachellia karroo root nodules.</title>
        <authorList>
            <person name="Van Lill M."/>
        </authorList>
    </citation>
    <scope>NUCLEOTIDE SEQUENCE [LARGE SCALE GENOMIC DNA]</scope>
    <source>
        <strain evidence="7 8">VK4B</strain>
    </source>
</reference>
<keyword evidence="7" id="KW-0032">Aminotransferase</keyword>